<sequence length="265" mass="28773">MRKLVTLLSLCSFLFAGSSLKIFISVDMEGIGGIGTSEMTRSTGKDYNIGRKLMTSEVNAVVTAIYQFNPSAEILVNDSHGDMQNLNHQELDPRVIYIQGNKKPYGMVQGLDKSFDGAIFLGYHARAGTARGFLAHTGSGSVKGLWLNDTEVGEGGLNAFYAGEMNVPVILAAGDDVFTNQFGKLVNCELVTTKIAITAQVAQLKHGTVVQKELSEATVRALKKIKTRKPIKLKNGVSIKLKFSSTTHAEILQAIPKMNWIDGYT</sequence>
<reference evidence="1" key="1">
    <citation type="submission" date="2018-05" db="EMBL/GenBank/DDBJ databases">
        <authorList>
            <person name="Lanie J.A."/>
            <person name="Ng W.-L."/>
            <person name="Kazmierczak K.M."/>
            <person name="Andrzejewski T.M."/>
            <person name="Davidsen T.M."/>
            <person name="Wayne K.J."/>
            <person name="Tettelin H."/>
            <person name="Glass J.I."/>
            <person name="Rusch D."/>
            <person name="Podicherti R."/>
            <person name="Tsui H.-C.T."/>
            <person name="Winkler M.E."/>
        </authorList>
    </citation>
    <scope>NUCLEOTIDE SEQUENCE</scope>
</reference>
<evidence type="ECO:0000313" key="1">
    <source>
        <dbReference type="EMBL" id="SVA68665.1"/>
    </source>
</evidence>
<dbReference type="CDD" id="cd08663">
    <property type="entry name" value="DAP_dppA_1"/>
    <property type="match status" value="1"/>
</dbReference>
<dbReference type="SUPFAM" id="SSF63992">
    <property type="entry name" value="Dipeptide transport protein"/>
    <property type="match status" value="1"/>
</dbReference>
<dbReference type="Gene3D" id="3.30.1360.130">
    <property type="entry name" value="Dipeptide transport protein"/>
    <property type="match status" value="1"/>
</dbReference>
<name>A0A381XVD3_9ZZZZ</name>
<dbReference type="AlphaFoldDB" id="A0A381XVD3"/>
<dbReference type="Gene3D" id="3.40.50.10780">
    <property type="entry name" value="Dipeptide transport protein"/>
    <property type="match status" value="1"/>
</dbReference>
<feature type="non-terminal residue" evidence="1">
    <location>
        <position position="265"/>
    </location>
</feature>
<dbReference type="EMBL" id="UINC01016504">
    <property type="protein sequence ID" value="SVA68665.1"/>
    <property type="molecule type" value="Genomic_DNA"/>
</dbReference>
<dbReference type="InterPro" id="IPR027476">
    <property type="entry name" value="DppA_N"/>
</dbReference>
<dbReference type="InterPro" id="IPR007035">
    <property type="entry name" value="Peptidase_M55"/>
</dbReference>
<organism evidence="1">
    <name type="scientific">marine metagenome</name>
    <dbReference type="NCBI Taxonomy" id="408172"/>
    <lineage>
        <taxon>unclassified sequences</taxon>
        <taxon>metagenomes</taxon>
        <taxon>ecological metagenomes</taxon>
    </lineage>
</organism>
<evidence type="ECO:0008006" key="2">
    <source>
        <dbReference type="Google" id="ProtNLM"/>
    </source>
</evidence>
<proteinExistence type="predicted"/>
<dbReference type="Pfam" id="PF04951">
    <property type="entry name" value="Peptidase_M55"/>
    <property type="match status" value="1"/>
</dbReference>
<protein>
    <recommendedName>
        <fullName evidence="2">Peptidase M55 D-aminopeptidase</fullName>
    </recommendedName>
</protein>
<dbReference type="PIRSF" id="PIRSF015853">
    <property type="entry name" value="Pep_DppA"/>
    <property type="match status" value="1"/>
</dbReference>
<gene>
    <name evidence="1" type="ORF">METZ01_LOCUS121519</name>
</gene>
<accession>A0A381XVD3</accession>
<dbReference type="InterPro" id="IPR036177">
    <property type="entry name" value="Peptidase_M55_sf"/>
</dbReference>